<dbReference type="Gene3D" id="2.130.10.10">
    <property type="entry name" value="YVTN repeat-like/Quinoprotein amine dehydrogenase"/>
    <property type="match status" value="1"/>
</dbReference>
<sequence length="575" mass="63743">MVNIHSLPAQKLVPADFSFRTLIADSTDSLTSSNNMRSNIVTEIILATDSTVWLGTGLGVSVIRDSLTVETLPSSTELIEGSQDTLLPEGGISAMAASSRAMLIAVAGSENDIPVGKGIAYTVNATDSLVWEYFNQPVDGQAANPPFDSAKWSGEDGVLYFAALPITVTQANVTYDIAFSDKFAWIASWAGGLRRYRYKFSDDDWQPVPLPMDDQFELITCGAFDSNGDSTYIEVINKSKITVAPHKMYVLRDYYLNPRDPIDGGNHNHKAFSVLVYSDTIWVGTANGINRGIIDASADDCIDWEHYSYPTHGLSGNFVVGLALQMHKGKRIIWAATVNADDPTEQRGVSYTTNDGLSWNTALLGERVYNITAHDSLVFAATANGLWKTEDGINWARYKPAQQHIHYSTDEEIPYSTDEVLANEVYSVAFDSRPYYGDSSIWIGTGDGVAHSYDLDGQNWKIYRAEYDQDEDYAYPNPFSPYTHNVIGGDGYVRFHTNEWSGTFVIDLDVYNFAMEKVFAGSFDRRDASSGALKWNGRDTQGRLVNNGVYFVKLKYPENQTSKPSAHWVKLIVVK</sequence>
<evidence type="ECO:0008006" key="2">
    <source>
        <dbReference type="Google" id="ProtNLM"/>
    </source>
</evidence>
<name>A0A381WJM3_9ZZZZ</name>
<proteinExistence type="predicted"/>
<protein>
    <recommendedName>
        <fullName evidence="2">FlgD Ig-like domain-containing protein</fullName>
    </recommendedName>
</protein>
<dbReference type="AlphaFoldDB" id="A0A381WJM3"/>
<organism evidence="1">
    <name type="scientific">marine metagenome</name>
    <dbReference type="NCBI Taxonomy" id="408172"/>
    <lineage>
        <taxon>unclassified sequences</taxon>
        <taxon>metagenomes</taxon>
        <taxon>ecological metagenomes</taxon>
    </lineage>
</organism>
<dbReference type="InterPro" id="IPR015943">
    <property type="entry name" value="WD40/YVTN_repeat-like_dom_sf"/>
</dbReference>
<reference evidence="1" key="1">
    <citation type="submission" date="2018-05" db="EMBL/GenBank/DDBJ databases">
        <authorList>
            <person name="Lanie J.A."/>
            <person name="Ng W.-L."/>
            <person name="Kazmierczak K.M."/>
            <person name="Andrzejewski T.M."/>
            <person name="Davidsen T.M."/>
            <person name="Wayne K.J."/>
            <person name="Tettelin H."/>
            <person name="Glass J.I."/>
            <person name="Rusch D."/>
            <person name="Podicherti R."/>
            <person name="Tsui H.-C.T."/>
            <person name="Winkler M.E."/>
        </authorList>
    </citation>
    <scope>NUCLEOTIDE SEQUENCE</scope>
</reference>
<gene>
    <name evidence="1" type="ORF">METZ01_LOCUS104977</name>
</gene>
<dbReference type="SUPFAM" id="SSF110296">
    <property type="entry name" value="Oligoxyloglucan reducing end-specific cellobiohydrolase"/>
    <property type="match status" value="1"/>
</dbReference>
<accession>A0A381WJM3</accession>
<dbReference type="Gene3D" id="2.60.40.4070">
    <property type="match status" value="1"/>
</dbReference>
<dbReference type="EMBL" id="UINC01011869">
    <property type="protein sequence ID" value="SVA52123.1"/>
    <property type="molecule type" value="Genomic_DNA"/>
</dbReference>
<evidence type="ECO:0000313" key="1">
    <source>
        <dbReference type="EMBL" id="SVA52123.1"/>
    </source>
</evidence>